<dbReference type="Pfam" id="PF02321">
    <property type="entry name" value="OEP"/>
    <property type="match status" value="2"/>
</dbReference>
<comment type="similarity">
    <text evidence="2">Belongs to the outer membrane factor (OMF) (TC 1.B.17) family.</text>
</comment>
<evidence type="ECO:0000256" key="4">
    <source>
        <dbReference type="ARBA" id="ARBA00022452"/>
    </source>
</evidence>
<keyword evidence="7" id="KW-0998">Cell outer membrane</keyword>
<organism evidence="8 9">
    <name type="scientific">Leeuwenhoekiella parthenopeia</name>
    <dbReference type="NCBI Taxonomy" id="2890320"/>
    <lineage>
        <taxon>Bacteria</taxon>
        <taxon>Pseudomonadati</taxon>
        <taxon>Bacteroidota</taxon>
        <taxon>Flavobacteriia</taxon>
        <taxon>Flavobacteriales</taxon>
        <taxon>Flavobacteriaceae</taxon>
        <taxon>Leeuwenhoekiella</taxon>
    </lineage>
</organism>
<dbReference type="SUPFAM" id="SSF56954">
    <property type="entry name" value="Outer membrane efflux proteins (OEP)"/>
    <property type="match status" value="1"/>
</dbReference>
<keyword evidence="5" id="KW-0812">Transmembrane</keyword>
<evidence type="ECO:0000256" key="3">
    <source>
        <dbReference type="ARBA" id="ARBA00022448"/>
    </source>
</evidence>
<dbReference type="Gene3D" id="1.20.1600.10">
    <property type="entry name" value="Outer membrane efflux proteins (OEP)"/>
    <property type="match status" value="1"/>
</dbReference>
<evidence type="ECO:0000256" key="2">
    <source>
        <dbReference type="ARBA" id="ARBA00007613"/>
    </source>
</evidence>
<evidence type="ECO:0000313" key="8">
    <source>
        <dbReference type="EMBL" id="MCC4213556.1"/>
    </source>
</evidence>
<sequence length="470" mass="53528">MMRINLNKTMANHLFHTFRLAWTVRISYVFFAVFLFSETIGAQEQLSKDEAIKQMLENNFGIKLAENQLKIADNNQSILNSGYLPSITGNAGAQYDQSDDIREFPGVFDENGDPRDDVVIEGAETQSYNAAVNVNYLLFDGLGRYYNYKQLQEQYNLTELQVRETIENTVLQLYSVYYDVARRSENLEVLKKALAISRDRVTRAQYQFDYGQNTKLEVLQAEVDVVTDSINVLNAKQDLINAKRDLNVVLNRELEVGFEVDTVVNFQNQLILESYIKDAPQNNVTLLQAEKSVTISDFQIKANKALFLPSIGLTGSYGWNRSNNPASAFFPGSISRGESLRLGASLTWSLFDGGRNIISLKNARILKDSEVLQRKQFELQIERDIANAAGNYANLLQIYRIREQNVETNENNLERSQERLKLGQISSIEFRQAQVNLINAETSKNFAKYDAKLAELELLRLTGQLLNIEF</sequence>
<evidence type="ECO:0000256" key="7">
    <source>
        <dbReference type="ARBA" id="ARBA00023237"/>
    </source>
</evidence>
<reference evidence="8 9" key="1">
    <citation type="submission" date="2021-11" db="EMBL/GenBank/DDBJ databases">
        <title>Seasonal and diel survey of microbial diversity of the Tyrrhenian coast.</title>
        <authorList>
            <person name="Gattoni G."/>
            <person name="Corral P."/>
        </authorList>
    </citation>
    <scope>NUCLEOTIDE SEQUENCE [LARGE SCALE GENOMIC DNA]</scope>
    <source>
        <strain evidence="8 9">Mr9</strain>
    </source>
</reference>
<gene>
    <name evidence="8" type="ORF">LLW17_12565</name>
</gene>
<comment type="subcellular location">
    <subcellularLocation>
        <location evidence="1">Cell outer membrane</location>
    </subcellularLocation>
</comment>
<keyword evidence="3" id="KW-0813">Transport</keyword>
<comment type="caution">
    <text evidence="8">The sequence shown here is derived from an EMBL/GenBank/DDBJ whole genome shotgun (WGS) entry which is preliminary data.</text>
</comment>
<evidence type="ECO:0000256" key="6">
    <source>
        <dbReference type="ARBA" id="ARBA00023136"/>
    </source>
</evidence>
<name>A0ABS8GWR7_9FLAO</name>
<evidence type="ECO:0000256" key="1">
    <source>
        <dbReference type="ARBA" id="ARBA00004442"/>
    </source>
</evidence>
<proteinExistence type="inferred from homology"/>
<evidence type="ECO:0000313" key="9">
    <source>
        <dbReference type="Proteomes" id="UP001197770"/>
    </source>
</evidence>
<dbReference type="InterPro" id="IPR051906">
    <property type="entry name" value="TolC-like"/>
</dbReference>
<keyword evidence="9" id="KW-1185">Reference proteome</keyword>
<dbReference type="InterPro" id="IPR003423">
    <property type="entry name" value="OMP_efflux"/>
</dbReference>
<dbReference type="PANTHER" id="PTHR30026:SF20">
    <property type="entry name" value="OUTER MEMBRANE PROTEIN TOLC"/>
    <property type="match status" value="1"/>
</dbReference>
<dbReference type="PANTHER" id="PTHR30026">
    <property type="entry name" value="OUTER MEMBRANE PROTEIN TOLC"/>
    <property type="match status" value="1"/>
</dbReference>
<dbReference type="EMBL" id="JAJGMW010000016">
    <property type="protein sequence ID" value="MCC4213556.1"/>
    <property type="molecule type" value="Genomic_DNA"/>
</dbReference>
<dbReference type="Proteomes" id="UP001197770">
    <property type="component" value="Unassembled WGS sequence"/>
</dbReference>
<accession>A0ABS8GWR7</accession>
<keyword evidence="4" id="KW-1134">Transmembrane beta strand</keyword>
<evidence type="ECO:0000256" key="5">
    <source>
        <dbReference type="ARBA" id="ARBA00022692"/>
    </source>
</evidence>
<protein>
    <submittedName>
        <fullName evidence="8">TolC family protein</fullName>
    </submittedName>
</protein>
<keyword evidence="6" id="KW-0472">Membrane</keyword>